<dbReference type="InterPro" id="IPR051268">
    <property type="entry name" value="Type-I_R_enzyme_R_subunit"/>
</dbReference>
<dbReference type="Pfam" id="PF22679">
    <property type="entry name" value="T1R_D3-like"/>
    <property type="match status" value="1"/>
</dbReference>
<feature type="domain" description="Helicase ATP-binding" evidence="11">
    <location>
        <begin position="289"/>
        <end position="454"/>
    </location>
</feature>
<evidence type="ECO:0000256" key="3">
    <source>
        <dbReference type="ARBA" id="ARBA00022722"/>
    </source>
</evidence>
<evidence type="ECO:0000256" key="10">
    <source>
        <dbReference type="RuleBase" id="RU364115"/>
    </source>
</evidence>
<evidence type="ECO:0000256" key="2">
    <source>
        <dbReference type="ARBA" id="ARBA00008598"/>
    </source>
</evidence>
<dbReference type="CDD" id="cd22332">
    <property type="entry name" value="HsdR_N"/>
    <property type="match status" value="1"/>
</dbReference>
<keyword evidence="13" id="KW-1185">Reference proteome</keyword>
<keyword evidence="7 10" id="KW-0378">Hydrolase</keyword>
<proteinExistence type="inferred from homology"/>
<dbReference type="PANTHER" id="PTHR30195:SF15">
    <property type="entry name" value="TYPE I RESTRICTION ENZYME HINDI ENDONUCLEASE SUBUNIT"/>
    <property type="match status" value="1"/>
</dbReference>
<dbReference type="CDD" id="cd18800">
    <property type="entry name" value="SF2_C_EcoR124I-like"/>
    <property type="match status" value="1"/>
</dbReference>
<dbReference type="PROSITE" id="PS51192">
    <property type="entry name" value="HELICASE_ATP_BIND_1"/>
    <property type="match status" value="1"/>
</dbReference>
<dbReference type="InterPro" id="IPR027417">
    <property type="entry name" value="P-loop_NTPase"/>
</dbReference>
<comment type="catalytic activity">
    <reaction evidence="1 10">
        <text>Endonucleolytic cleavage of DNA to give random double-stranded fragments with terminal 5'-phosphates, ATP is simultaneously hydrolyzed.</text>
        <dbReference type="EC" id="3.1.21.3"/>
    </reaction>
</comment>
<keyword evidence="8 10" id="KW-0067">ATP-binding</keyword>
<accession>F5YQJ6</accession>
<comment type="similarity">
    <text evidence="2 10">Belongs to the HsdR family.</text>
</comment>
<keyword evidence="4 10" id="KW-0547">Nucleotide-binding</keyword>
<evidence type="ECO:0000256" key="6">
    <source>
        <dbReference type="ARBA" id="ARBA00022759"/>
    </source>
</evidence>
<dbReference type="RefSeq" id="WP_015707489.1">
    <property type="nucleotide sequence ID" value="NC_015578.1"/>
</dbReference>
<dbReference type="eggNOG" id="COG0610">
    <property type="taxonomic scope" value="Bacteria"/>
</dbReference>
<evidence type="ECO:0000256" key="7">
    <source>
        <dbReference type="ARBA" id="ARBA00022801"/>
    </source>
</evidence>
<evidence type="ECO:0000313" key="12">
    <source>
        <dbReference type="EMBL" id="AEF83944.1"/>
    </source>
</evidence>
<dbReference type="Pfam" id="PF04313">
    <property type="entry name" value="HSDR_N"/>
    <property type="match status" value="1"/>
</dbReference>
<dbReference type="InterPro" id="IPR055180">
    <property type="entry name" value="HsdR_RecA-like_helicase_dom_2"/>
</dbReference>
<sequence length="1073" mass="125054">MPNIITEDMIEQAALKLLVAEHKYTAINCFTRDADTLPDNSGRSNKKQVVLPQVLLESLITINPHLPLEVVKSKAAELALTPESGDPVLANYQNYQKLRNGVTVEYQKDGRKTTNILNLIDFTNLRNNSFIVASQMWIQGKFHWRRPDLIVFVNGLPLVFIELKNSNINVKTAYDKNLIDYNKDIPWLFNYNQICVLSNGMETRLGSFSSGYEHFFEWLKVENEDEKPDRKKIREDCISLEYFIRGLCKPETLIDYIENFVLFDRRKIKIIAKNHQYHGVNNAYKAFLNREKLDGKLGVFWHTQGSGKSYSMVMITRKIKRKCEGNFTFLIVTDRDALDTQIYKNFLRTEVIGDKEKVQPASSTALREALKTNAGILFTLIHKFRYDQGKQYPVLSERSDILVFVDEAHRTQYKDLAENMRRGLPNAQYMAFTGTPLLGSRHLTNSWFGKTEGTGYLSRYTFSESIQDNATVPLYYIKRVPGVELLHEPLSEDFAEILEEETLTDEEKIRLENHYAKELEVLKRDDRLDAIACHIVKHFPQRGFKGKGMVISVDKFTAVKMYDKVSYYWKEEIKKLNKEISEIDEYTNEGRIRKEELKQVVDYMRKAEMAVVVSAEDGEEDKFNKEGLSIQLHRQRMDKTDDNGFDIEDNFKDPNHPLQLVFVCAMWLTGFDAPSVSTLYLDKPMKSHTLMQTISRANRVFPDKNNGIIVDYLDVFKHLRNALAEYSPDDEDDIPVKDIETLFDQLNETIKMTADYCHDKDMDLSLLLGKDTPNAVFTNLSLFEKYANIIVSSDEIKNEFIIYANTVENLFESLRPEIFKMNYDPSMKNIILYLRGIIEGKIRPEKLEKAQERINELLDQCVIAAEGEPEYIINEKGREIDLSKIDTDELREKLHDTQYKNMAITNLREYIAKKIEIMLKRNCTRTDFAERFRKIIDEYNSGGSQNDDFYEKIIKLMESLRDEEERHIKEDLSEAELELFDLLQKEKLSKEETKIVKLAAKTLYKTLVEKQQELFVIDWYKDPKPRERIKKEITDILDTNLPESYDRVLFEQKSSIIFDHIIDQAISGYNWVA</sequence>
<dbReference type="EMBL" id="CP001843">
    <property type="protein sequence ID" value="AEF83944.1"/>
    <property type="molecule type" value="Genomic_DNA"/>
</dbReference>
<evidence type="ECO:0000313" key="13">
    <source>
        <dbReference type="Proteomes" id="UP000009223"/>
    </source>
</evidence>
<dbReference type="InterPro" id="IPR007409">
    <property type="entry name" value="Restrct_endonuc_type1_HsdR_N"/>
</dbReference>
<dbReference type="HOGENOM" id="CLU_005762_1_1_12"/>
<evidence type="ECO:0000256" key="4">
    <source>
        <dbReference type="ARBA" id="ARBA00022741"/>
    </source>
</evidence>
<dbReference type="KEGG" id="tpi:TREPR_2739"/>
<dbReference type="GO" id="GO:0009307">
    <property type="term" value="P:DNA restriction-modification system"/>
    <property type="evidence" value="ECO:0007669"/>
    <property type="project" value="UniProtKB-KW"/>
</dbReference>
<dbReference type="AlphaFoldDB" id="F5YQJ6"/>
<dbReference type="Pfam" id="PF11867">
    <property type="entry name" value="T1RH-like_C"/>
    <property type="match status" value="1"/>
</dbReference>
<evidence type="ECO:0000259" key="11">
    <source>
        <dbReference type="PROSITE" id="PS51192"/>
    </source>
</evidence>
<dbReference type="SMART" id="SM00487">
    <property type="entry name" value="DEXDc"/>
    <property type="match status" value="1"/>
</dbReference>
<organism evidence="12 13">
    <name type="scientific">Treponema primitia (strain ATCC BAA-887 / DSM 12427 / ZAS-2)</name>
    <dbReference type="NCBI Taxonomy" id="545694"/>
    <lineage>
        <taxon>Bacteria</taxon>
        <taxon>Pseudomonadati</taxon>
        <taxon>Spirochaetota</taxon>
        <taxon>Spirochaetia</taxon>
        <taxon>Spirochaetales</taxon>
        <taxon>Treponemataceae</taxon>
        <taxon>Treponema</taxon>
    </lineage>
</organism>
<dbReference type="SUPFAM" id="SSF52540">
    <property type="entry name" value="P-loop containing nucleoside triphosphate hydrolases"/>
    <property type="match status" value="1"/>
</dbReference>
<dbReference type="PANTHER" id="PTHR30195">
    <property type="entry name" value="TYPE I SITE-SPECIFIC DEOXYRIBONUCLEASE PROTEIN SUBUNIT M AND R"/>
    <property type="match status" value="1"/>
</dbReference>
<keyword evidence="9 10" id="KW-0238">DNA-binding</keyword>
<dbReference type="OrthoDB" id="9758243at2"/>
<dbReference type="InterPro" id="IPR040980">
    <property type="entry name" value="SWI2_SNF2"/>
</dbReference>
<dbReference type="InterPro" id="IPR004473">
    <property type="entry name" value="Restrct_endonuc_typeI_HsdR"/>
</dbReference>
<evidence type="ECO:0000256" key="8">
    <source>
        <dbReference type="ARBA" id="ARBA00022840"/>
    </source>
</evidence>
<dbReference type="GO" id="GO:0005524">
    <property type="term" value="F:ATP binding"/>
    <property type="evidence" value="ECO:0007669"/>
    <property type="project" value="UniProtKB-KW"/>
</dbReference>
<protein>
    <recommendedName>
        <fullName evidence="10">Type I restriction enzyme endonuclease subunit</fullName>
        <shortName evidence="10">R protein</shortName>
        <ecNumber evidence="10">3.1.21.3</ecNumber>
    </recommendedName>
</protein>
<dbReference type="Proteomes" id="UP000009223">
    <property type="component" value="Chromosome"/>
</dbReference>
<evidence type="ECO:0000256" key="9">
    <source>
        <dbReference type="ARBA" id="ARBA00023125"/>
    </source>
</evidence>
<dbReference type="Gene3D" id="3.40.50.300">
    <property type="entry name" value="P-loop containing nucleotide triphosphate hydrolases"/>
    <property type="match status" value="2"/>
</dbReference>
<dbReference type="EC" id="3.1.21.3" evidence="10"/>
<dbReference type="GO" id="GO:0003677">
    <property type="term" value="F:DNA binding"/>
    <property type="evidence" value="ECO:0007669"/>
    <property type="project" value="UniProtKB-KW"/>
</dbReference>
<dbReference type="Pfam" id="PF18766">
    <property type="entry name" value="SWI2_SNF2"/>
    <property type="match status" value="1"/>
</dbReference>
<comment type="function">
    <text evidence="10">Subunit R is required for both nuclease and ATPase activities, but not for modification.</text>
</comment>
<comment type="subunit">
    <text evidence="10">The type I restriction/modification system is composed of three polypeptides R, M and S.</text>
</comment>
<dbReference type="GO" id="GO:0009035">
    <property type="term" value="F:type I site-specific deoxyribonuclease activity"/>
    <property type="evidence" value="ECO:0007669"/>
    <property type="project" value="UniProtKB-EC"/>
</dbReference>
<keyword evidence="6" id="KW-0255">Endonuclease</keyword>
<evidence type="ECO:0000256" key="5">
    <source>
        <dbReference type="ARBA" id="ARBA00022747"/>
    </source>
</evidence>
<keyword evidence="5 10" id="KW-0680">Restriction system</keyword>
<evidence type="ECO:0000256" key="1">
    <source>
        <dbReference type="ARBA" id="ARBA00000851"/>
    </source>
</evidence>
<dbReference type="NCBIfam" id="TIGR00348">
    <property type="entry name" value="hsdR"/>
    <property type="match status" value="1"/>
</dbReference>
<dbReference type="REBASE" id="36221">
    <property type="entry name" value="TprZAS2ORF2734P"/>
</dbReference>
<reference evidence="13" key="1">
    <citation type="submission" date="2009-12" db="EMBL/GenBank/DDBJ databases">
        <title>Complete sequence of Treponema primitia strain ZAS-2.</title>
        <authorList>
            <person name="Tetu S.G."/>
            <person name="Matson E."/>
            <person name="Ren Q."/>
            <person name="Seshadri R."/>
            <person name="Elbourne L."/>
            <person name="Hassan K.A."/>
            <person name="Durkin A."/>
            <person name="Radune D."/>
            <person name="Mohamoud Y."/>
            <person name="Shay R."/>
            <person name="Jin S."/>
            <person name="Zhang X."/>
            <person name="Lucey K."/>
            <person name="Ballor N.R."/>
            <person name="Ottesen E."/>
            <person name="Rosenthal R."/>
            <person name="Allen A."/>
            <person name="Leadbetter J.R."/>
            <person name="Paulsen I.T."/>
        </authorList>
    </citation>
    <scope>NUCLEOTIDE SEQUENCE [LARGE SCALE GENOMIC DNA]</scope>
    <source>
        <strain evidence="13">ATCC BAA-887 / DSM 12427 / ZAS-2</strain>
    </source>
</reference>
<name>F5YQJ6_TREPZ</name>
<gene>
    <name evidence="12" type="ordered locus">TREPR_2739</name>
</gene>
<dbReference type="InterPro" id="IPR021810">
    <property type="entry name" value="T1RH-like_C"/>
</dbReference>
<dbReference type="InterPro" id="IPR014001">
    <property type="entry name" value="Helicase_ATP-bd"/>
</dbReference>
<reference evidence="12 13" key="2">
    <citation type="journal article" date="2011" name="ISME J.">
        <title>RNA-seq reveals cooperative metabolic interactions between two termite-gut spirochete species in co-culture.</title>
        <authorList>
            <person name="Rosenthal A.Z."/>
            <person name="Matson E.G."/>
            <person name="Eldar A."/>
            <person name="Leadbetter J.R."/>
        </authorList>
    </citation>
    <scope>NUCLEOTIDE SEQUENCE [LARGE SCALE GENOMIC DNA]</scope>
    <source>
        <strain evidence="13">ATCC BAA-887 / DSM 12427 / ZAS-2</strain>
    </source>
</reference>
<keyword evidence="3" id="KW-0540">Nuclease</keyword>
<dbReference type="STRING" id="545694.TREPR_2739"/>
<dbReference type="Gene3D" id="3.90.1570.50">
    <property type="match status" value="1"/>
</dbReference>